<dbReference type="SUPFAM" id="SSF53623">
    <property type="entry name" value="MurD-like peptide ligases, catalytic domain"/>
    <property type="match status" value="1"/>
</dbReference>
<dbReference type="PANTHER" id="PTHR43024">
    <property type="entry name" value="UDP-N-ACETYLMURAMOYL-TRIPEPTIDE--D-ALANYL-D-ALANINE LIGASE"/>
    <property type="match status" value="1"/>
</dbReference>
<evidence type="ECO:0000256" key="3">
    <source>
        <dbReference type="ARBA" id="ARBA00022840"/>
    </source>
</evidence>
<sequence>MWNSDPYREIKLWKKPFHASKALLAKNYLKLLPNVEVVGITGSVGKTLTQNAIYAVLLQEYKTVVGDENLDPTFRIPQTILKTKPWDQKMILEYGVEHPGDMDYYLSIAKPKIAVVTNITPTHTKYFTNIEGVYREKSKLIKNLREEDYAVLNSDDPYCQKMARQTKAQIRWFGKSAKSPVKISAFEQSLDGSRFRLSLSGQKASVSWKIVGEHQLLSANVASTVGIIEGMTLSHIAKGLSKTQVPLHRLNVISVGKLSILDDTYNSSPAAAKEAVNTLIVLGRDKVKIAVFGDMKDLGRFSKEAHQNLGKTIAASNINVLFTIGKEAKIIAKSAKNFSFKGKIIIAKGIREMADSIRKLKTETSVILIKGSRHAHLERLVFALQGKSTSIRCYHCGVLA</sequence>
<keyword evidence="1" id="KW-0436">Ligase</keyword>
<reference evidence="6 7" key="1">
    <citation type="journal article" date="2016" name="Nat. Commun.">
        <title>Thousands of microbial genomes shed light on interconnected biogeochemical processes in an aquifer system.</title>
        <authorList>
            <person name="Anantharaman K."/>
            <person name="Brown C.T."/>
            <person name="Hug L.A."/>
            <person name="Sharon I."/>
            <person name="Castelle C.J."/>
            <person name="Probst A.J."/>
            <person name="Thomas B.C."/>
            <person name="Singh A."/>
            <person name="Wilkins M.J."/>
            <person name="Karaoz U."/>
            <person name="Brodie E.L."/>
            <person name="Williams K.H."/>
            <person name="Hubbard S.S."/>
            <person name="Banfield J.F."/>
        </authorList>
    </citation>
    <scope>NUCLEOTIDE SEQUENCE [LARGE SCALE GENOMIC DNA]</scope>
</reference>
<dbReference type="InterPro" id="IPR004101">
    <property type="entry name" value="Mur_ligase_C"/>
</dbReference>
<dbReference type="InterPro" id="IPR051046">
    <property type="entry name" value="MurCDEF_CellWall_CoF430Synth"/>
</dbReference>
<evidence type="ECO:0008006" key="8">
    <source>
        <dbReference type="Google" id="ProtNLM"/>
    </source>
</evidence>
<evidence type="ECO:0000313" key="7">
    <source>
        <dbReference type="Proteomes" id="UP000177124"/>
    </source>
</evidence>
<dbReference type="Proteomes" id="UP000177124">
    <property type="component" value="Unassembled WGS sequence"/>
</dbReference>
<dbReference type="InterPro" id="IPR036615">
    <property type="entry name" value="Mur_ligase_C_dom_sf"/>
</dbReference>
<protein>
    <recommendedName>
        <fullName evidence="8">UDP-N-acetylmuramoyl-tripeptide--D-alanyl-D-alanine ligase</fullName>
    </recommendedName>
</protein>
<keyword evidence="3" id="KW-0067">ATP-binding</keyword>
<dbReference type="STRING" id="1797716.A3D07_00170"/>
<dbReference type="Gene3D" id="3.90.190.20">
    <property type="entry name" value="Mur ligase, C-terminal domain"/>
    <property type="match status" value="1"/>
</dbReference>
<dbReference type="GO" id="GO:0016881">
    <property type="term" value="F:acid-amino acid ligase activity"/>
    <property type="evidence" value="ECO:0007669"/>
    <property type="project" value="InterPro"/>
</dbReference>
<name>A0A1F5GDQ2_9BACT</name>
<evidence type="ECO:0000259" key="5">
    <source>
        <dbReference type="Pfam" id="PF08245"/>
    </source>
</evidence>
<dbReference type="PANTHER" id="PTHR43024:SF1">
    <property type="entry name" value="UDP-N-ACETYLMURAMOYL-TRIPEPTIDE--D-ALANYL-D-ALANINE LIGASE"/>
    <property type="match status" value="1"/>
</dbReference>
<proteinExistence type="predicted"/>
<evidence type="ECO:0000256" key="2">
    <source>
        <dbReference type="ARBA" id="ARBA00022741"/>
    </source>
</evidence>
<evidence type="ECO:0000256" key="1">
    <source>
        <dbReference type="ARBA" id="ARBA00022598"/>
    </source>
</evidence>
<keyword evidence="2" id="KW-0547">Nucleotide-binding</keyword>
<feature type="domain" description="Mur ligase central" evidence="5">
    <location>
        <begin position="40"/>
        <end position="222"/>
    </location>
</feature>
<dbReference type="EMBL" id="MFBF01000057">
    <property type="protein sequence ID" value="OGD89988.1"/>
    <property type="molecule type" value="Genomic_DNA"/>
</dbReference>
<dbReference type="AlphaFoldDB" id="A0A1F5GDQ2"/>
<accession>A0A1F5GDQ2</accession>
<dbReference type="GO" id="GO:0005524">
    <property type="term" value="F:ATP binding"/>
    <property type="evidence" value="ECO:0007669"/>
    <property type="project" value="UniProtKB-KW"/>
</dbReference>
<evidence type="ECO:0000313" key="6">
    <source>
        <dbReference type="EMBL" id="OGD89988.1"/>
    </source>
</evidence>
<organism evidence="6 7">
    <name type="scientific">Candidatus Curtissbacteria bacterium RIFCSPHIGHO2_02_FULL_42_15</name>
    <dbReference type="NCBI Taxonomy" id="1797716"/>
    <lineage>
        <taxon>Bacteria</taxon>
        <taxon>Candidatus Curtissiibacteriota</taxon>
    </lineage>
</organism>
<dbReference type="Pfam" id="PF08245">
    <property type="entry name" value="Mur_ligase_M"/>
    <property type="match status" value="1"/>
</dbReference>
<feature type="domain" description="Mur ligase C-terminal" evidence="4">
    <location>
        <begin position="248"/>
        <end position="373"/>
    </location>
</feature>
<comment type="caution">
    <text evidence="6">The sequence shown here is derived from an EMBL/GenBank/DDBJ whole genome shotgun (WGS) entry which is preliminary data.</text>
</comment>
<dbReference type="SUPFAM" id="SSF53244">
    <property type="entry name" value="MurD-like peptide ligases, peptide-binding domain"/>
    <property type="match status" value="1"/>
</dbReference>
<gene>
    <name evidence="6" type="ORF">A3D07_00170</name>
</gene>
<dbReference type="Pfam" id="PF02875">
    <property type="entry name" value="Mur_ligase_C"/>
    <property type="match status" value="1"/>
</dbReference>
<evidence type="ECO:0000259" key="4">
    <source>
        <dbReference type="Pfam" id="PF02875"/>
    </source>
</evidence>
<dbReference type="InterPro" id="IPR036565">
    <property type="entry name" value="Mur-like_cat_sf"/>
</dbReference>
<dbReference type="InterPro" id="IPR013221">
    <property type="entry name" value="Mur_ligase_cen"/>
</dbReference>
<dbReference type="Gene3D" id="3.40.1190.10">
    <property type="entry name" value="Mur-like, catalytic domain"/>
    <property type="match status" value="1"/>
</dbReference>